<dbReference type="Pfam" id="PF11776">
    <property type="entry name" value="RcnB"/>
    <property type="match status" value="1"/>
</dbReference>
<reference evidence="5" key="1">
    <citation type="submission" date="2016-09" db="EMBL/GenBank/DDBJ databases">
        <authorList>
            <person name="Varghese N."/>
            <person name="Submissions S."/>
        </authorList>
    </citation>
    <scope>NUCLEOTIDE SEQUENCE [LARGE SCALE GENOMIC DNA]</scope>
    <source>
        <strain evidence="5">ANC 4422</strain>
    </source>
</reference>
<dbReference type="InterPro" id="IPR024572">
    <property type="entry name" value="RcnB"/>
</dbReference>
<protein>
    <submittedName>
        <fullName evidence="4">Nickel/cobalt transporter regulator</fullName>
    </submittedName>
</protein>
<sequence length="120" mass="13516">MKKTAFISSILILASVSITSHAEPFGEYDGPPEPPPMYQERPMPPHQMPSQDWQRGQPLPPRFQHNDDMVQDWHERGLPPPPRGHRWHYIDGNYVLTSVATGVITSILMGALYAPHGGPR</sequence>
<keyword evidence="2" id="KW-1133">Transmembrane helix</keyword>
<dbReference type="STRING" id="1219383.SAMN05421733_101405"/>
<keyword evidence="5" id="KW-1185">Reference proteome</keyword>
<dbReference type="RefSeq" id="WP_244518120.1">
    <property type="nucleotide sequence ID" value="NZ_FMYL01000001.1"/>
</dbReference>
<evidence type="ECO:0000256" key="2">
    <source>
        <dbReference type="SAM" id="Phobius"/>
    </source>
</evidence>
<dbReference type="Proteomes" id="UP000242501">
    <property type="component" value="Unassembled WGS sequence"/>
</dbReference>
<dbReference type="AlphaFoldDB" id="A0A1G6GMQ1"/>
<feature type="signal peptide" evidence="3">
    <location>
        <begin position="1"/>
        <end position="22"/>
    </location>
</feature>
<feature type="transmembrane region" description="Helical" evidence="2">
    <location>
        <begin position="94"/>
        <end position="114"/>
    </location>
</feature>
<accession>A0A1G6GMQ1</accession>
<feature type="region of interest" description="Disordered" evidence="1">
    <location>
        <begin position="23"/>
        <end position="66"/>
    </location>
</feature>
<feature type="compositionally biased region" description="Pro residues" evidence="1">
    <location>
        <begin position="31"/>
        <end position="47"/>
    </location>
</feature>
<feature type="chain" id="PRO_5017313104" evidence="3">
    <location>
        <begin position="23"/>
        <end position="120"/>
    </location>
</feature>
<dbReference type="EMBL" id="FMYL01000001">
    <property type="protein sequence ID" value="SDB83015.1"/>
    <property type="molecule type" value="Genomic_DNA"/>
</dbReference>
<evidence type="ECO:0000256" key="3">
    <source>
        <dbReference type="SAM" id="SignalP"/>
    </source>
</evidence>
<evidence type="ECO:0000313" key="4">
    <source>
        <dbReference type="EMBL" id="SDB83015.1"/>
    </source>
</evidence>
<organism evidence="4 5">
    <name type="scientific">Acinetobacter boissieri</name>
    <dbReference type="NCBI Taxonomy" id="1219383"/>
    <lineage>
        <taxon>Bacteria</taxon>
        <taxon>Pseudomonadati</taxon>
        <taxon>Pseudomonadota</taxon>
        <taxon>Gammaproteobacteria</taxon>
        <taxon>Moraxellales</taxon>
        <taxon>Moraxellaceae</taxon>
        <taxon>Acinetobacter</taxon>
    </lineage>
</organism>
<keyword evidence="2" id="KW-0472">Membrane</keyword>
<name>A0A1G6GMQ1_9GAMM</name>
<evidence type="ECO:0000313" key="5">
    <source>
        <dbReference type="Proteomes" id="UP000242501"/>
    </source>
</evidence>
<proteinExistence type="predicted"/>
<evidence type="ECO:0000256" key="1">
    <source>
        <dbReference type="SAM" id="MobiDB-lite"/>
    </source>
</evidence>
<dbReference type="Gene3D" id="3.10.450.160">
    <property type="entry name" value="inner membrane protein cigr"/>
    <property type="match status" value="1"/>
</dbReference>
<keyword evidence="2" id="KW-0812">Transmembrane</keyword>
<keyword evidence="3" id="KW-0732">Signal</keyword>
<gene>
    <name evidence="4" type="ORF">SAMN05421733_101405</name>
</gene>